<comment type="similarity">
    <text evidence="4 10">Belongs to the SWP1 family.</text>
</comment>
<proteinExistence type="inferred from homology"/>
<dbReference type="Pfam" id="PF25147">
    <property type="entry name" value="Ribophorin_II_C"/>
    <property type="match status" value="1"/>
</dbReference>
<gene>
    <name evidence="15" type="ORF">HYC85_023968</name>
</gene>
<evidence type="ECO:0000256" key="7">
    <source>
        <dbReference type="ARBA" id="ARBA00022824"/>
    </source>
</evidence>
<feature type="transmembrane region" description="Helical" evidence="10">
    <location>
        <begin position="672"/>
        <end position="692"/>
    </location>
</feature>
<organism evidence="15 16">
    <name type="scientific">Camellia sinensis</name>
    <name type="common">Tea plant</name>
    <name type="synonym">Thea sinensis</name>
    <dbReference type="NCBI Taxonomy" id="4442"/>
    <lineage>
        <taxon>Eukaryota</taxon>
        <taxon>Viridiplantae</taxon>
        <taxon>Streptophyta</taxon>
        <taxon>Embryophyta</taxon>
        <taxon>Tracheophyta</taxon>
        <taxon>Spermatophyta</taxon>
        <taxon>Magnoliopsida</taxon>
        <taxon>eudicotyledons</taxon>
        <taxon>Gunneridae</taxon>
        <taxon>Pentapetalae</taxon>
        <taxon>asterids</taxon>
        <taxon>Ericales</taxon>
        <taxon>Theaceae</taxon>
        <taxon>Camellia</taxon>
    </lineage>
</organism>
<evidence type="ECO:0000256" key="4">
    <source>
        <dbReference type="ARBA" id="ARBA00009038"/>
    </source>
</evidence>
<keyword evidence="6 10" id="KW-0732">Signal</keyword>
<dbReference type="EMBL" id="JACBKZ010000011">
    <property type="protein sequence ID" value="KAF5939709.1"/>
    <property type="molecule type" value="Genomic_DNA"/>
</dbReference>
<dbReference type="InterPro" id="IPR008814">
    <property type="entry name" value="Swp1"/>
</dbReference>
<name>A0A7J7GG08_CAMSI</name>
<sequence length="756" mass="83322">MARNLGFLVLILSVIFVCEAVIVHPISESHQFAALELFTPLHGSFGSLEEASEALRTFEILGIGKELNIRDSTCPSVVDTLGSSSSSLKDLFYALRVNKLLKCETNEEVFAGIVTKLKASIHEANSLLDFYYSIGSLRLIKDQTSEVDVFLVDADEFFKSIKALSQSDGRWRYSSNNPASSTYAAGNGLALETLAGVVSLATSEIDQSLIGTLKNDIVKLFDNDGSYYFDEKLVDAPEHQGPLSATSSVVHGLTAFATSTSESLNLPGAKILGLAKFFLGIGIPGNAKDFYNQIDALACLESNRLHKRSTNGATKLPGLSSVEGDGSGRSREMVSWIQVVKHGYFENIAVLIPGTYRVLHLSRKSVDKIGSGKNSVTLYKVRRTSVKLAPRLVPRVSIPLILSLPATVLSLTREDQLKVRVNTVLGSTAPPLSVKLSQAFSSGSKDASIIESQELKFDQENDVHFLDAWPKSVDVGNYVFVFEIVLQDSEHKKIYATGGRTKVPIYVIGVIKVDNAEIASTGQLDLAGETALSLSANHLQKLRLSFQLTTPLGHPFKPHQAFLKLRHETKVEHIFVLGNSGKQFEITLDFLGLVEKFFYLSGRYDIQLTVGDAVMENSYLRELGHIELDLPEPPEKATRPPPQAVDPYLTYGPKAEITHIFRSPEKRPPQELSLAFLALVFLPFLGFLVGLLRLGTEPEELPYSNSICHICHFVPSWHCGSCLALCAFLVKESKKKPNEYEFDWNIEYHHVDITLF</sequence>
<dbReference type="Proteomes" id="UP000593564">
    <property type="component" value="Unassembled WGS sequence"/>
</dbReference>
<keyword evidence="5 10" id="KW-0812">Transmembrane</keyword>
<dbReference type="Pfam" id="PF23860">
    <property type="entry name" value="Ribophorin_II_3rd"/>
    <property type="match status" value="1"/>
</dbReference>
<keyword evidence="7 10" id="KW-0256">Endoplasmic reticulum</keyword>
<keyword evidence="9 10" id="KW-0472">Membrane</keyword>
<feature type="domain" description="Ribophorin II third" evidence="12">
    <location>
        <begin position="508"/>
        <end position="628"/>
    </location>
</feature>
<evidence type="ECO:0000256" key="2">
    <source>
        <dbReference type="ARBA" id="ARBA00004477"/>
    </source>
</evidence>
<dbReference type="Pfam" id="PF05817">
    <property type="entry name" value="Ribophorin_II"/>
    <property type="match status" value="1"/>
</dbReference>
<feature type="domain" description="Ribophorin II C-terminal" evidence="14">
    <location>
        <begin position="661"/>
        <end position="710"/>
    </location>
</feature>
<dbReference type="InterPro" id="IPR055374">
    <property type="entry name" value="Ribophorin_II_3rd"/>
</dbReference>
<feature type="domain" description="Ribophorin II second" evidence="13">
    <location>
        <begin position="400"/>
        <end position="507"/>
    </location>
</feature>
<evidence type="ECO:0000313" key="16">
    <source>
        <dbReference type="Proteomes" id="UP000593564"/>
    </source>
</evidence>
<evidence type="ECO:0000259" key="13">
    <source>
        <dbReference type="Pfam" id="PF23861"/>
    </source>
</evidence>
<feature type="domain" description="Ribophorin II N-terminal" evidence="11">
    <location>
        <begin position="26"/>
        <end position="301"/>
    </location>
</feature>
<protein>
    <recommendedName>
        <fullName evidence="10">Dolichyl-diphosphooligosaccharide--protein glycosyltransferase subunit 2</fullName>
    </recommendedName>
    <alternativeName>
        <fullName evidence="10">Ribophorin-2</fullName>
    </alternativeName>
</protein>
<dbReference type="PANTHER" id="PTHR12640:SF0">
    <property type="entry name" value="DOLICHYL-DIPHOSPHOOLIGOSACCHARIDE--PROTEIN GLYCOSYLTRANSFERASE SUBUNIT 2"/>
    <property type="match status" value="1"/>
</dbReference>
<dbReference type="UniPathway" id="UPA00378"/>
<comment type="caution">
    <text evidence="15">The sequence shown here is derived from an EMBL/GenBank/DDBJ whole genome shotgun (WGS) entry which is preliminary data.</text>
</comment>
<evidence type="ECO:0000256" key="9">
    <source>
        <dbReference type="ARBA" id="ARBA00023136"/>
    </source>
</evidence>
<dbReference type="InterPro" id="IPR055375">
    <property type="entry name" value="Ribophorin_II_2nd"/>
</dbReference>
<comment type="caution">
    <text evidence="10">Lacks conserved residue(s) required for the propagation of feature annotation.</text>
</comment>
<dbReference type="GO" id="GO:0006487">
    <property type="term" value="P:protein N-linked glycosylation"/>
    <property type="evidence" value="ECO:0007669"/>
    <property type="project" value="UniProtKB-UniRule"/>
</dbReference>
<evidence type="ECO:0000256" key="5">
    <source>
        <dbReference type="ARBA" id="ARBA00022692"/>
    </source>
</evidence>
<evidence type="ECO:0000259" key="11">
    <source>
        <dbReference type="Pfam" id="PF05817"/>
    </source>
</evidence>
<dbReference type="Pfam" id="PF23861">
    <property type="entry name" value="Ribophorin_II_2nd"/>
    <property type="match status" value="1"/>
</dbReference>
<evidence type="ECO:0000256" key="1">
    <source>
        <dbReference type="ARBA" id="ARBA00002791"/>
    </source>
</evidence>
<comment type="subcellular location">
    <subcellularLocation>
        <location evidence="2 10">Endoplasmic reticulum membrane</location>
        <topology evidence="2 10">Multi-pass membrane protein</topology>
    </subcellularLocation>
</comment>
<evidence type="ECO:0000259" key="12">
    <source>
        <dbReference type="Pfam" id="PF23860"/>
    </source>
</evidence>
<accession>A0A7J7GG08</accession>
<reference evidence="15 16" key="2">
    <citation type="submission" date="2020-07" db="EMBL/GenBank/DDBJ databases">
        <title>Genome assembly of wild tea tree DASZ reveals pedigree and selection history of tea varieties.</title>
        <authorList>
            <person name="Zhang W."/>
        </authorList>
    </citation>
    <scope>NUCLEOTIDE SEQUENCE [LARGE SCALE GENOMIC DNA]</scope>
    <source>
        <strain evidence="16">cv. G240</strain>
        <tissue evidence="15">Leaf</tissue>
    </source>
</reference>
<comment type="subunit">
    <text evidence="10">Component of the oligosaccharyltransferase (OST) complex.</text>
</comment>
<dbReference type="InterPro" id="IPR056790">
    <property type="entry name" value="Ribophorin_II_C"/>
</dbReference>
<evidence type="ECO:0000313" key="15">
    <source>
        <dbReference type="EMBL" id="KAF5939709.1"/>
    </source>
</evidence>
<keyword evidence="8 10" id="KW-1133">Transmembrane helix</keyword>
<evidence type="ECO:0000256" key="3">
    <source>
        <dbReference type="ARBA" id="ARBA00004922"/>
    </source>
</evidence>
<reference evidence="16" key="1">
    <citation type="journal article" date="2020" name="Nat. Commun.">
        <title>Genome assembly of wild tea tree DASZ reveals pedigree and selection history of tea varieties.</title>
        <authorList>
            <person name="Zhang W."/>
            <person name="Zhang Y."/>
            <person name="Qiu H."/>
            <person name="Guo Y."/>
            <person name="Wan H."/>
            <person name="Zhang X."/>
            <person name="Scossa F."/>
            <person name="Alseekh S."/>
            <person name="Zhang Q."/>
            <person name="Wang P."/>
            <person name="Xu L."/>
            <person name="Schmidt M.H."/>
            <person name="Jia X."/>
            <person name="Li D."/>
            <person name="Zhu A."/>
            <person name="Guo F."/>
            <person name="Chen W."/>
            <person name="Ni D."/>
            <person name="Usadel B."/>
            <person name="Fernie A.R."/>
            <person name="Wen W."/>
        </authorList>
    </citation>
    <scope>NUCLEOTIDE SEQUENCE [LARGE SCALE GENOMIC DNA]</scope>
    <source>
        <strain evidence="16">cv. G240</strain>
    </source>
</reference>
<evidence type="ECO:0000256" key="10">
    <source>
        <dbReference type="RuleBase" id="RU366029"/>
    </source>
</evidence>
<evidence type="ECO:0000256" key="8">
    <source>
        <dbReference type="ARBA" id="ARBA00022989"/>
    </source>
</evidence>
<comment type="pathway">
    <text evidence="3 10">Protein modification; protein glycosylation.</text>
</comment>
<dbReference type="PANTHER" id="PTHR12640">
    <property type="entry name" value="RIBOPHORIN II"/>
    <property type="match status" value="1"/>
</dbReference>
<dbReference type="InterPro" id="IPR055373">
    <property type="entry name" value="Ribophorin_II_N"/>
</dbReference>
<dbReference type="GO" id="GO:0008250">
    <property type="term" value="C:oligosaccharyltransferase complex"/>
    <property type="evidence" value="ECO:0007669"/>
    <property type="project" value="UniProtKB-UniRule"/>
</dbReference>
<feature type="signal peptide" evidence="10">
    <location>
        <begin position="1"/>
        <end position="20"/>
    </location>
</feature>
<dbReference type="AlphaFoldDB" id="A0A7J7GG08"/>
<evidence type="ECO:0000259" key="14">
    <source>
        <dbReference type="Pfam" id="PF25147"/>
    </source>
</evidence>
<feature type="chain" id="PRO_5029951916" description="Dolichyl-diphosphooligosaccharide--protein glycosyltransferase subunit 2" evidence="10">
    <location>
        <begin position="21"/>
        <end position="756"/>
    </location>
</feature>
<comment type="function">
    <text evidence="1 10">Subunit of the oligosaccharyl transferase (OST) complex that catalyzes the initial transfer of a defined glycan (Glc(3)Man(9)GlcNAc(2) in eukaryotes) from the lipid carrier dolichol-pyrophosphate to an asparagine residue within an Asn-X-Ser/Thr consensus motif in nascent polypeptide chains, the first step in protein N-glycosylation. N-glycosylation occurs cotranslationally and the complex associates with the Sec61 complex at the channel-forming translocon complex that mediates protein translocation across the endoplasmic reticulum (ER). All subunits are required for a maximal enzyme activity.</text>
</comment>
<keyword evidence="16" id="KW-1185">Reference proteome</keyword>
<evidence type="ECO:0000256" key="6">
    <source>
        <dbReference type="ARBA" id="ARBA00022729"/>
    </source>
</evidence>